<dbReference type="Proteomes" id="UP000291189">
    <property type="component" value="Unassembled WGS sequence"/>
</dbReference>
<reference evidence="1 2" key="1">
    <citation type="submission" date="2019-01" db="EMBL/GenBank/DDBJ databases">
        <title>Nocardioides guangzhouensis sp. nov., an actinobacterium isolated from soil.</title>
        <authorList>
            <person name="Fu Y."/>
            <person name="Cai Y."/>
            <person name="Lin Z."/>
            <person name="Chen P."/>
        </authorList>
    </citation>
    <scope>NUCLEOTIDE SEQUENCE [LARGE SCALE GENOMIC DNA]</scope>
    <source>
        <strain evidence="1 2">NBRC 105384</strain>
    </source>
</reference>
<comment type="caution">
    <text evidence="1">The sequence shown here is derived from an EMBL/GenBank/DDBJ whole genome shotgun (WGS) entry which is preliminary data.</text>
</comment>
<dbReference type="RefSeq" id="WP_129985815.1">
    <property type="nucleotide sequence ID" value="NZ_SDPU01000012.1"/>
</dbReference>
<dbReference type="AlphaFoldDB" id="A0A4Q5J8L7"/>
<gene>
    <name evidence="1" type="ORF">ETU37_04715</name>
</gene>
<dbReference type="PROSITE" id="PS51257">
    <property type="entry name" value="PROKAR_LIPOPROTEIN"/>
    <property type="match status" value="1"/>
</dbReference>
<sequence>MRTLGSALTALALTLTLGGCNVTVGNSDRQAQRDAIADVVGDGELTLDLSSPPSRDDLALAEGRRTVILEREGGQPYDLTVVFGDGTRLATSVEWISVTAPDAESDPTQLVARRAGDDLDGVRVALDEAVADLGVDAGEADRVYGDVAGAGGGAADVQRSVTTSVSAPERLSIQPIGKANREEYVVNYTVEWGRS</sequence>
<keyword evidence="2" id="KW-1185">Reference proteome</keyword>
<organism evidence="1 2">
    <name type="scientific">Nocardioides iriomotensis</name>
    <dbReference type="NCBI Taxonomy" id="715784"/>
    <lineage>
        <taxon>Bacteria</taxon>
        <taxon>Bacillati</taxon>
        <taxon>Actinomycetota</taxon>
        <taxon>Actinomycetes</taxon>
        <taxon>Propionibacteriales</taxon>
        <taxon>Nocardioidaceae</taxon>
        <taxon>Nocardioides</taxon>
    </lineage>
</organism>
<evidence type="ECO:0000313" key="1">
    <source>
        <dbReference type="EMBL" id="RYU14209.1"/>
    </source>
</evidence>
<name>A0A4Q5J8L7_9ACTN</name>
<protein>
    <submittedName>
        <fullName evidence="1">Uncharacterized protein</fullName>
    </submittedName>
</protein>
<dbReference type="EMBL" id="SDPU01000012">
    <property type="protein sequence ID" value="RYU14209.1"/>
    <property type="molecule type" value="Genomic_DNA"/>
</dbReference>
<evidence type="ECO:0000313" key="2">
    <source>
        <dbReference type="Proteomes" id="UP000291189"/>
    </source>
</evidence>
<proteinExistence type="predicted"/>
<accession>A0A4Q5J8L7</accession>